<protein>
    <submittedName>
        <fullName evidence="8">Superfamily II DNA or RNA helicase, SNF2 family</fullName>
    </submittedName>
</protein>
<evidence type="ECO:0000256" key="5">
    <source>
        <dbReference type="SAM" id="Coils"/>
    </source>
</evidence>
<dbReference type="Pfam" id="PF00176">
    <property type="entry name" value="SNF2-rel_dom"/>
    <property type="match status" value="1"/>
</dbReference>
<dbReference type="GO" id="GO:0006281">
    <property type="term" value="P:DNA repair"/>
    <property type="evidence" value="ECO:0007669"/>
    <property type="project" value="TreeGrafter"/>
</dbReference>
<accession>A0A1M6R9A0</accession>
<dbReference type="RefSeq" id="WP_072850589.1">
    <property type="nucleotide sequence ID" value="NZ_FRAH01000022.1"/>
</dbReference>
<dbReference type="SMART" id="SM00490">
    <property type="entry name" value="HELICc"/>
    <property type="match status" value="1"/>
</dbReference>
<dbReference type="InterPro" id="IPR049730">
    <property type="entry name" value="SNF2/RAD54-like_C"/>
</dbReference>
<dbReference type="EMBL" id="FRAH01000022">
    <property type="protein sequence ID" value="SHK28996.1"/>
    <property type="molecule type" value="Genomic_DNA"/>
</dbReference>
<keyword evidence="2" id="KW-0378">Hydrolase</keyword>
<dbReference type="AlphaFoldDB" id="A0A1M6R9A0"/>
<dbReference type="Pfam" id="PF00271">
    <property type="entry name" value="Helicase_C"/>
    <property type="match status" value="1"/>
</dbReference>
<name>A0A1M6R9A0_9FIRM</name>
<dbReference type="CDD" id="cd18793">
    <property type="entry name" value="SF2_C_SNF"/>
    <property type="match status" value="1"/>
</dbReference>
<keyword evidence="5" id="KW-0175">Coiled coil</keyword>
<dbReference type="PROSITE" id="PS51192">
    <property type="entry name" value="HELICASE_ATP_BIND_1"/>
    <property type="match status" value="1"/>
</dbReference>
<reference evidence="8 9" key="1">
    <citation type="submission" date="2016-11" db="EMBL/GenBank/DDBJ databases">
        <authorList>
            <person name="Jaros S."/>
            <person name="Januszkiewicz K."/>
            <person name="Wedrychowicz H."/>
        </authorList>
    </citation>
    <scope>NUCLEOTIDE SEQUENCE [LARGE SCALE GENOMIC DNA]</scope>
    <source>
        <strain evidence="8 9">DSM 14214</strain>
    </source>
</reference>
<feature type="coiled-coil region" evidence="5">
    <location>
        <begin position="873"/>
        <end position="900"/>
    </location>
</feature>
<evidence type="ECO:0000256" key="2">
    <source>
        <dbReference type="ARBA" id="ARBA00022801"/>
    </source>
</evidence>
<dbReference type="InterPro" id="IPR001650">
    <property type="entry name" value="Helicase_C-like"/>
</dbReference>
<evidence type="ECO:0000313" key="9">
    <source>
        <dbReference type="Proteomes" id="UP000183975"/>
    </source>
</evidence>
<gene>
    <name evidence="8" type="ORF">SAMN02745138_01488</name>
</gene>
<dbReference type="InterPro" id="IPR014001">
    <property type="entry name" value="Helicase_ATP-bd"/>
</dbReference>
<dbReference type="CDD" id="cd10311">
    <property type="entry name" value="PLDc_N_DEXD_c"/>
    <property type="match status" value="1"/>
</dbReference>
<dbReference type="SMART" id="SM00487">
    <property type="entry name" value="DEXDc"/>
    <property type="match status" value="1"/>
</dbReference>
<dbReference type="OrthoDB" id="9815272at2"/>
<dbReference type="InterPro" id="IPR027417">
    <property type="entry name" value="P-loop_NTPase"/>
</dbReference>
<evidence type="ECO:0000259" key="6">
    <source>
        <dbReference type="PROSITE" id="PS51192"/>
    </source>
</evidence>
<evidence type="ECO:0000313" key="8">
    <source>
        <dbReference type="EMBL" id="SHK28996.1"/>
    </source>
</evidence>
<keyword evidence="3 8" id="KW-0347">Helicase</keyword>
<feature type="domain" description="Helicase C-terminal" evidence="7">
    <location>
        <begin position="686"/>
        <end position="872"/>
    </location>
</feature>
<evidence type="ECO:0000259" key="7">
    <source>
        <dbReference type="PROSITE" id="PS51194"/>
    </source>
</evidence>
<dbReference type="GO" id="GO:0005524">
    <property type="term" value="F:ATP binding"/>
    <property type="evidence" value="ECO:0007669"/>
    <property type="project" value="UniProtKB-KW"/>
</dbReference>
<keyword evidence="1" id="KW-0547">Nucleotide-binding</keyword>
<dbReference type="Proteomes" id="UP000183975">
    <property type="component" value="Unassembled WGS sequence"/>
</dbReference>
<feature type="domain" description="Helicase ATP-binding" evidence="6">
    <location>
        <begin position="254"/>
        <end position="419"/>
    </location>
</feature>
<evidence type="ECO:0000256" key="3">
    <source>
        <dbReference type="ARBA" id="ARBA00022806"/>
    </source>
</evidence>
<dbReference type="InterPro" id="IPR000330">
    <property type="entry name" value="SNF2_N"/>
</dbReference>
<dbReference type="Gene3D" id="3.40.50.300">
    <property type="entry name" value="P-loop containing nucleotide triphosphate hydrolases"/>
    <property type="match status" value="1"/>
</dbReference>
<proteinExistence type="predicted"/>
<dbReference type="GO" id="GO:0004386">
    <property type="term" value="F:helicase activity"/>
    <property type="evidence" value="ECO:0007669"/>
    <property type="project" value="UniProtKB-KW"/>
</dbReference>
<dbReference type="CDD" id="cd18011">
    <property type="entry name" value="DEXDc_RapA"/>
    <property type="match status" value="1"/>
</dbReference>
<dbReference type="InterPro" id="IPR038718">
    <property type="entry name" value="SNF2-like_sf"/>
</dbReference>
<evidence type="ECO:0000256" key="1">
    <source>
        <dbReference type="ARBA" id="ARBA00022741"/>
    </source>
</evidence>
<dbReference type="Gene3D" id="3.40.50.10810">
    <property type="entry name" value="Tandem AAA-ATPase domain"/>
    <property type="match status" value="1"/>
</dbReference>
<keyword evidence="9" id="KW-1185">Reference proteome</keyword>
<keyword evidence="4" id="KW-0067">ATP-binding</keyword>
<organism evidence="8 9">
    <name type="scientific">Anaerotignum lactatifermentans DSM 14214</name>
    <dbReference type="NCBI Taxonomy" id="1121323"/>
    <lineage>
        <taxon>Bacteria</taxon>
        <taxon>Bacillati</taxon>
        <taxon>Bacillota</taxon>
        <taxon>Clostridia</taxon>
        <taxon>Lachnospirales</taxon>
        <taxon>Anaerotignaceae</taxon>
        <taxon>Anaerotignum</taxon>
    </lineage>
</organism>
<dbReference type="SUPFAM" id="SSF52540">
    <property type="entry name" value="P-loop containing nucleoside triphosphate hydrolases"/>
    <property type="match status" value="2"/>
</dbReference>
<dbReference type="GO" id="GO:0016787">
    <property type="term" value="F:hydrolase activity"/>
    <property type="evidence" value="ECO:0007669"/>
    <property type="project" value="UniProtKB-KW"/>
</dbReference>
<dbReference type="InterPro" id="IPR057342">
    <property type="entry name" value="DEXDc_RapA"/>
</dbReference>
<dbReference type="PANTHER" id="PTHR45766">
    <property type="entry name" value="DNA ANNEALING HELICASE AND ENDONUCLEASE ZRANB3 FAMILY MEMBER"/>
    <property type="match status" value="1"/>
</dbReference>
<dbReference type="PANTHER" id="PTHR45766:SF6">
    <property type="entry name" value="SWI_SNF-RELATED MATRIX-ASSOCIATED ACTIN-DEPENDENT REGULATOR OF CHROMATIN SUBFAMILY A-LIKE PROTEIN 1"/>
    <property type="match status" value="1"/>
</dbReference>
<dbReference type="PROSITE" id="PS51194">
    <property type="entry name" value="HELICASE_CTER"/>
    <property type="match status" value="1"/>
</dbReference>
<dbReference type="GO" id="GO:0031297">
    <property type="term" value="P:replication fork processing"/>
    <property type="evidence" value="ECO:0007669"/>
    <property type="project" value="TreeGrafter"/>
</dbReference>
<evidence type="ECO:0000256" key="4">
    <source>
        <dbReference type="ARBA" id="ARBA00022840"/>
    </source>
</evidence>
<sequence length="1089" mass="125565">MELINNTTKTLKDDLAIEIKKGSKLSIAAACFSIYAFQELKEQLKSIEELRFIFTSPTFVTEKAKKEKREFYIPRLNRERSLYGTEFEVKLRNELTQKAIAKECAEWIREKVTFKSNTTNDNMMGFINLDDKNYMPINGFTTVDMGCERGNNAYNMIQKTETPFSTAYIELFDSLWKDNTRLQIVTDEVIDSITAAYQENSPDFIYFVTLYNIFNEFLEDISEDMLPNEATGFKKSKIWSMLYNFQKDAALAIISKLEKYNGCILADSVGLGKTFTALAVIKYYENRNKSVLVLCPKKLTNNWNTYKDNYVNNPIASDRLRYDVLYHTDLSRTKGTSNGLDLDRLNWSNYDLVVIDESHNFRNGGKLSGEDNEKENRYLRLLNKVIRKGVKTKVLMLSATPVNNRFNDLKNQLALAYEGNTELIDDKLNTTRSIDDIFKNAQRAFNTWSKWEAVDRTTANLLRMLDFDFFEVLDSVTIARSRKHIQKYYDTADIGTFPTRLKPISLSPRFTNLKEAINYNEIFEQLMLLTLTIYTPTHFILPSKMEKYAELYGDNKVNIGFTQANREQGIRRLTAINLMKRMESSVFSFNLTLKRILALIDSTIQIIDSYDKMSSVKLDLVDITDLDEFDGEDQNDDELFTFGRKVKIEIGDMDYKSWRISLAKDRETLELLTSMVGDITPEYDSKLQELFQVIKNKMEHPINEGNKKIIIFTAFADTAGYLYDHVSKYVKENFGLNTAIVSGSIEGRTTIPKLRSDLNTVLTCFSPISKDKQLLMPNDDREIDLLIATDCISEGQNLQDCDYLINYDIHWNPVRIIQRFGRIDRIGSRNAYIQLVNFWPDVTLDEYIDLKAKVETRMKIVDMTATGDDNLLSDEEKTDLEYRKNQLKRLKEEVVDIEDMTTGISIMDLGLNEFRLDLLAYIKNHADLDKTPFGLHAVVPASEEMPVGVIYVLKNRSNSVNIDNQNRLHPFYMVYVSQDGDIVCDHLSPKDMLDKMRYLCKGKSEPNIVLCKVFNKETRDGKDMRELSKLLERAISSIIEVKEESDIDAFLGGGQISFLSNEIKGLDDFELICFLVIKELPKSISQKKS</sequence>